<keyword evidence="3 6" id="KW-0812">Transmembrane</keyword>
<dbReference type="InterPro" id="IPR007533">
    <property type="entry name" value="Cyt_c_oxidase_assmbl_CtaG"/>
</dbReference>
<dbReference type="HAMAP" id="MF_00155">
    <property type="entry name" value="CtaG"/>
    <property type="match status" value="1"/>
</dbReference>
<sequence>MRIEKKTIFLYLIAMILFMFALSYASVPLYRVFCQVTGYGGTAQILDYVPLVDEELPKRILTIRFNADVGVEMPWKFAPIQKEMKVLVGESALAFYEATNPTDHDLIGISTYNVTPQQAGIYFNKIQCFCFDEQMLKSQESIDMPVFFFIDPDFLEDPRMNEIDTITLSYTFFVADHA</sequence>
<dbReference type="GeneID" id="15332816"/>
<comment type="subcellular location">
    <subcellularLocation>
        <location evidence="2">Mitochondrion inner membrane</location>
        <topology evidence="2">Single-pass membrane protein</topology>
        <orientation evidence="2">Intermembrane side</orientation>
    </subcellularLocation>
</comment>
<evidence type="ECO:0000313" key="7">
    <source>
        <dbReference type="EMBL" id="AGH23975.1"/>
    </source>
</evidence>
<evidence type="ECO:0000256" key="3">
    <source>
        <dbReference type="ARBA" id="ARBA00022692"/>
    </source>
</evidence>
<dbReference type="AlphaFoldDB" id="M4QCQ1"/>
<dbReference type="GO" id="GO:0005743">
    <property type="term" value="C:mitochondrial inner membrane"/>
    <property type="evidence" value="ECO:0007669"/>
    <property type="project" value="UniProtKB-SubCell"/>
</dbReference>
<evidence type="ECO:0000256" key="5">
    <source>
        <dbReference type="ARBA" id="ARBA00023136"/>
    </source>
</evidence>
<feature type="transmembrane region" description="Helical" evidence="6">
    <location>
        <begin position="7"/>
        <end position="27"/>
    </location>
</feature>
<evidence type="ECO:0000256" key="6">
    <source>
        <dbReference type="SAM" id="Phobius"/>
    </source>
</evidence>
<dbReference type="PIRSF" id="PIRSF005413">
    <property type="entry name" value="COX11"/>
    <property type="match status" value="1"/>
</dbReference>
<proteinExistence type="inferred from homology"/>
<comment type="function">
    <text evidence="1">Exerts its effect at some terminal stage of cytochrome c oxidase synthesis, probably by being involved in the insertion of the copper B into subunit I.</text>
</comment>
<evidence type="ECO:0000256" key="1">
    <source>
        <dbReference type="ARBA" id="ARBA00004007"/>
    </source>
</evidence>
<name>M4QCQ1_ANDGO</name>
<protein>
    <submittedName>
        <fullName evidence="7">Heme biosynthesis protein</fullName>
    </submittedName>
</protein>
<gene>
    <name evidence="7" type="primary">cox11</name>
</gene>
<dbReference type="SUPFAM" id="SSF110111">
    <property type="entry name" value="Ctag/Cox11"/>
    <property type="match status" value="1"/>
</dbReference>
<dbReference type="FunFam" id="2.60.370.10:FF:000001">
    <property type="entry name" value="COX11 cytochrome c oxidase assembly homolog"/>
    <property type="match status" value="1"/>
</dbReference>
<dbReference type="EMBL" id="KC353352">
    <property type="protein sequence ID" value="AGH23975.1"/>
    <property type="molecule type" value="Genomic_DNA"/>
</dbReference>
<geneLocation type="mitochondrion" evidence="7"/>
<dbReference type="InterPro" id="IPR023471">
    <property type="entry name" value="CtaG/Cox11_dom_sf"/>
</dbReference>
<dbReference type="RefSeq" id="YP_007890481.1">
    <property type="nucleotide sequence ID" value="NC_021124.1"/>
</dbReference>
<keyword evidence="4 6" id="KW-1133">Transmembrane helix</keyword>
<dbReference type="PANTHER" id="PTHR21320:SF3">
    <property type="entry name" value="CYTOCHROME C OXIDASE ASSEMBLY PROTEIN COX11, MITOCHONDRIAL-RELATED"/>
    <property type="match status" value="1"/>
</dbReference>
<organism evidence="7">
    <name type="scientific">Andalucia godoyi</name>
    <name type="common">Flagellate</name>
    <dbReference type="NCBI Taxonomy" id="505711"/>
    <lineage>
        <taxon>Eukaryota</taxon>
        <taxon>Discoba</taxon>
        <taxon>Jakobida</taxon>
        <taxon>Andalucina</taxon>
        <taxon>Andaluciidae</taxon>
        <taxon>Andalucia</taxon>
    </lineage>
</organism>
<dbReference type="Gene3D" id="2.60.370.10">
    <property type="entry name" value="Ctag/Cox11"/>
    <property type="match status" value="1"/>
</dbReference>
<reference evidence="7" key="1">
    <citation type="journal article" date="2013" name="Genome Biol. Evol.">
        <title>Strikingly bacteria-like and gene-rich mitochondrial genomes throughout jakobid protists.</title>
        <authorList>
            <person name="Burger G."/>
            <person name="Gray M.W."/>
            <person name="Forget L."/>
            <person name="Lang B.F."/>
        </authorList>
    </citation>
    <scope>NUCLEOTIDE SEQUENCE</scope>
    <source>
        <strain evidence="7">ATCC PRA-185</strain>
    </source>
</reference>
<keyword evidence="5 6" id="KW-0472">Membrane</keyword>
<dbReference type="Pfam" id="PF04442">
    <property type="entry name" value="CtaG_Cox11"/>
    <property type="match status" value="1"/>
</dbReference>
<dbReference type="GO" id="GO:0005507">
    <property type="term" value="F:copper ion binding"/>
    <property type="evidence" value="ECO:0007669"/>
    <property type="project" value="InterPro"/>
</dbReference>
<evidence type="ECO:0000256" key="4">
    <source>
        <dbReference type="ARBA" id="ARBA00022989"/>
    </source>
</evidence>
<keyword evidence="7" id="KW-0496">Mitochondrion</keyword>
<dbReference type="PANTHER" id="PTHR21320">
    <property type="entry name" value="CYTOCHROME C OXIDASE ASSEMBLY PROTEIN COX11-RELATED"/>
    <property type="match status" value="1"/>
</dbReference>
<dbReference type="NCBIfam" id="NF003465">
    <property type="entry name" value="PRK05089.1"/>
    <property type="match status" value="1"/>
</dbReference>
<accession>M4QCQ1</accession>
<evidence type="ECO:0000256" key="2">
    <source>
        <dbReference type="ARBA" id="ARBA00004243"/>
    </source>
</evidence>